<organism evidence="3 4">
    <name type="scientific">Nocardia thailandica</name>
    <dbReference type="NCBI Taxonomy" id="257275"/>
    <lineage>
        <taxon>Bacteria</taxon>
        <taxon>Bacillati</taxon>
        <taxon>Actinomycetota</taxon>
        <taxon>Actinomycetes</taxon>
        <taxon>Mycobacteriales</taxon>
        <taxon>Nocardiaceae</taxon>
        <taxon>Nocardia</taxon>
    </lineage>
</organism>
<dbReference type="InterPro" id="IPR011042">
    <property type="entry name" value="6-blade_b-propeller_TolB-like"/>
</dbReference>
<sequence length="318" mass="32995">MRFPRSRRLVLGLAALAATTLLAPAAPATAAAASCATGWRSEVVADRLGALENLEADGEGGFYATGIVRGELLHIDRAGTVTSLLTGLDHPAGLRLVDRTLYFLTGDGSTPNGGGTLRALDLATDRVTVLLPDLVQPNGLLVLPDGDLLVSQLSIPWPPVGLSRYRPRTGEFTLGWSAVPRPNGMALTPDGGAVLTVDVATSQLVRIPLTDPQSPTAVATVADGFLTGLDDLDITAAGTVYIAGDYTGSVYRVDPTGGFCTVATGWIAEDAGPFPPIGPTSVRIARDGDRWALYVTAIDGALRRLIPPAGVDLTPPRA</sequence>
<evidence type="ECO:0000259" key="2">
    <source>
        <dbReference type="Pfam" id="PF08450"/>
    </source>
</evidence>
<keyword evidence="1" id="KW-0732">Signal</keyword>
<proteinExistence type="predicted"/>
<dbReference type="Pfam" id="PF08450">
    <property type="entry name" value="SGL"/>
    <property type="match status" value="1"/>
</dbReference>
<dbReference type="EMBL" id="JBIAMX010000007">
    <property type="protein sequence ID" value="MFF0543994.1"/>
    <property type="molecule type" value="Genomic_DNA"/>
</dbReference>
<dbReference type="InterPro" id="IPR006311">
    <property type="entry name" value="TAT_signal"/>
</dbReference>
<reference evidence="3 4" key="1">
    <citation type="submission" date="2024-10" db="EMBL/GenBank/DDBJ databases">
        <title>The Natural Products Discovery Center: Release of the First 8490 Sequenced Strains for Exploring Actinobacteria Biosynthetic Diversity.</title>
        <authorList>
            <person name="Kalkreuter E."/>
            <person name="Kautsar S.A."/>
            <person name="Yang D."/>
            <person name="Bader C.D."/>
            <person name="Teijaro C.N."/>
            <person name="Fluegel L."/>
            <person name="Davis C.M."/>
            <person name="Simpson J.R."/>
            <person name="Lauterbach L."/>
            <person name="Steele A.D."/>
            <person name="Gui C."/>
            <person name="Meng S."/>
            <person name="Li G."/>
            <person name="Viehrig K."/>
            <person name="Ye F."/>
            <person name="Su P."/>
            <person name="Kiefer A.F."/>
            <person name="Nichols A."/>
            <person name="Cepeda A.J."/>
            <person name="Yan W."/>
            <person name="Fan B."/>
            <person name="Jiang Y."/>
            <person name="Adhikari A."/>
            <person name="Zheng C.-J."/>
            <person name="Schuster L."/>
            <person name="Cowan T.M."/>
            <person name="Smanski M.J."/>
            <person name="Chevrette M.G."/>
            <person name="De Carvalho L.P.S."/>
            <person name="Shen B."/>
        </authorList>
    </citation>
    <scope>NUCLEOTIDE SEQUENCE [LARGE SCALE GENOMIC DNA]</scope>
    <source>
        <strain evidence="3 4">NPDC004045</strain>
    </source>
</reference>
<feature type="domain" description="SMP-30/Gluconolactonase/LRE-like region" evidence="2">
    <location>
        <begin position="136"/>
        <end position="258"/>
    </location>
</feature>
<dbReference type="Proteomes" id="UP001601444">
    <property type="component" value="Unassembled WGS sequence"/>
</dbReference>
<gene>
    <name evidence="3" type="ORF">ACFYTF_14275</name>
</gene>
<name>A0ABW6PNL4_9NOCA</name>
<dbReference type="PROSITE" id="PS51318">
    <property type="entry name" value="TAT"/>
    <property type="match status" value="1"/>
</dbReference>
<evidence type="ECO:0000313" key="4">
    <source>
        <dbReference type="Proteomes" id="UP001601444"/>
    </source>
</evidence>
<feature type="chain" id="PRO_5045105086" evidence="1">
    <location>
        <begin position="31"/>
        <end position="318"/>
    </location>
</feature>
<keyword evidence="4" id="KW-1185">Reference proteome</keyword>
<evidence type="ECO:0000256" key="1">
    <source>
        <dbReference type="SAM" id="SignalP"/>
    </source>
</evidence>
<feature type="signal peptide" evidence="1">
    <location>
        <begin position="1"/>
        <end position="30"/>
    </location>
</feature>
<comment type="caution">
    <text evidence="3">The sequence shown here is derived from an EMBL/GenBank/DDBJ whole genome shotgun (WGS) entry which is preliminary data.</text>
</comment>
<evidence type="ECO:0000313" key="3">
    <source>
        <dbReference type="EMBL" id="MFF0543994.1"/>
    </source>
</evidence>
<accession>A0ABW6PNL4</accession>
<dbReference type="Gene3D" id="2.120.10.30">
    <property type="entry name" value="TolB, C-terminal domain"/>
    <property type="match status" value="1"/>
</dbReference>
<protein>
    <submittedName>
        <fullName evidence="3">SMP-30/gluconolactonase/LRE family protein</fullName>
    </submittedName>
</protein>
<dbReference type="RefSeq" id="WP_387700615.1">
    <property type="nucleotide sequence ID" value="NZ_JBIAMX010000007.1"/>
</dbReference>
<dbReference type="PROSITE" id="PS51257">
    <property type="entry name" value="PROKAR_LIPOPROTEIN"/>
    <property type="match status" value="1"/>
</dbReference>
<dbReference type="SUPFAM" id="SSF63829">
    <property type="entry name" value="Calcium-dependent phosphotriesterase"/>
    <property type="match status" value="1"/>
</dbReference>
<dbReference type="InterPro" id="IPR013658">
    <property type="entry name" value="SGL"/>
</dbReference>